<dbReference type="EnsemblMetazoa" id="XM_014388823.2">
    <property type="protein sequence ID" value="XP_014244309.1"/>
    <property type="gene ID" value="LOC106663746"/>
</dbReference>
<dbReference type="PANTHER" id="PTHR15856">
    <property type="entry name" value="PHD FINGER PROTEIN 20-RELATED"/>
    <property type="match status" value="1"/>
</dbReference>
<dbReference type="GO" id="GO:0044545">
    <property type="term" value="C:NSL complex"/>
    <property type="evidence" value="ECO:0007669"/>
    <property type="project" value="TreeGrafter"/>
</dbReference>
<accession>A0A8I6RFI1</accession>
<dbReference type="KEGG" id="clec:106663746"/>
<dbReference type="RefSeq" id="XP_014244309.1">
    <property type="nucleotide sequence ID" value="XM_014388823.2"/>
</dbReference>
<evidence type="ECO:0000256" key="2">
    <source>
        <dbReference type="ARBA" id="ARBA00022737"/>
    </source>
</evidence>
<evidence type="ECO:0000256" key="3">
    <source>
        <dbReference type="ARBA" id="ARBA00023242"/>
    </source>
</evidence>
<comment type="subcellular location">
    <subcellularLocation>
        <location evidence="1">Nucleus</location>
    </subcellularLocation>
</comment>
<dbReference type="OrthoDB" id="161570at2759"/>
<feature type="compositionally biased region" description="Basic and acidic residues" evidence="4">
    <location>
        <begin position="121"/>
        <end position="132"/>
    </location>
</feature>
<dbReference type="InterPro" id="IPR043449">
    <property type="entry name" value="PHF20-like"/>
</dbReference>
<organism evidence="5 6">
    <name type="scientific">Cimex lectularius</name>
    <name type="common">Bed bug</name>
    <name type="synonym">Acanthia lectularia</name>
    <dbReference type="NCBI Taxonomy" id="79782"/>
    <lineage>
        <taxon>Eukaryota</taxon>
        <taxon>Metazoa</taxon>
        <taxon>Ecdysozoa</taxon>
        <taxon>Arthropoda</taxon>
        <taxon>Hexapoda</taxon>
        <taxon>Insecta</taxon>
        <taxon>Pterygota</taxon>
        <taxon>Neoptera</taxon>
        <taxon>Paraneoptera</taxon>
        <taxon>Hemiptera</taxon>
        <taxon>Heteroptera</taxon>
        <taxon>Panheteroptera</taxon>
        <taxon>Cimicomorpha</taxon>
        <taxon>Cimicidae</taxon>
        <taxon>Cimex</taxon>
    </lineage>
</organism>
<dbReference type="GO" id="GO:0006357">
    <property type="term" value="P:regulation of transcription by RNA polymerase II"/>
    <property type="evidence" value="ECO:0007669"/>
    <property type="project" value="TreeGrafter"/>
</dbReference>
<evidence type="ECO:0000313" key="6">
    <source>
        <dbReference type="Proteomes" id="UP000494040"/>
    </source>
</evidence>
<evidence type="ECO:0000256" key="4">
    <source>
        <dbReference type="SAM" id="MobiDB-lite"/>
    </source>
</evidence>
<feature type="region of interest" description="Disordered" evidence="4">
    <location>
        <begin position="107"/>
        <end position="139"/>
    </location>
</feature>
<sequence length="216" mass="24951">MDSEVPDQYVCYICRYPAKVRASKKYSYAIHYLTQGKLPSFSFRTKNERDIKQRESVLKKCYEISQRLHEIKNVDQSLRVKINIAEQPDHPKHYLWAKSWSEKNFNGVEKPGRGSLSDNQTEEKSPDHENKLGNRVPVPPEAQIDTAECRLRLLEHVDDYLQSMDDRLTSLQTQIAALESQDIDLSSNISSDKLTKQTIQMLLRDLKSVQKLAAIS</sequence>
<evidence type="ECO:0000256" key="1">
    <source>
        <dbReference type="ARBA" id="ARBA00004123"/>
    </source>
</evidence>
<keyword evidence="2" id="KW-0677">Repeat</keyword>
<protein>
    <submittedName>
        <fullName evidence="5">Uncharacterized protein</fullName>
    </submittedName>
</protein>
<keyword evidence="3" id="KW-0539">Nucleus</keyword>
<name>A0A8I6RFI1_CIMLE</name>
<dbReference type="GeneID" id="106663746"/>
<proteinExistence type="predicted"/>
<keyword evidence="6" id="KW-1185">Reference proteome</keyword>
<dbReference type="GO" id="GO:0005634">
    <property type="term" value="C:nucleus"/>
    <property type="evidence" value="ECO:0007669"/>
    <property type="project" value="UniProtKB-SubCell"/>
</dbReference>
<reference evidence="5" key="1">
    <citation type="submission" date="2022-01" db="UniProtKB">
        <authorList>
            <consortium name="EnsemblMetazoa"/>
        </authorList>
    </citation>
    <scope>IDENTIFICATION</scope>
</reference>
<dbReference type="Proteomes" id="UP000494040">
    <property type="component" value="Unassembled WGS sequence"/>
</dbReference>
<dbReference type="AlphaFoldDB" id="A0A8I6RFI1"/>
<evidence type="ECO:0000313" key="5">
    <source>
        <dbReference type="EnsemblMetazoa" id="XP_014244309.1"/>
    </source>
</evidence>
<dbReference type="PANTHER" id="PTHR15856:SF51">
    <property type="entry name" value="MBD-R2"/>
    <property type="match status" value="1"/>
</dbReference>